<feature type="transmembrane region" description="Helical" evidence="2">
    <location>
        <begin position="310"/>
        <end position="331"/>
    </location>
</feature>
<evidence type="ECO:0000256" key="1">
    <source>
        <dbReference type="SAM" id="MobiDB-lite"/>
    </source>
</evidence>
<feature type="compositionally biased region" description="Pro residues" evidence="1">
    <location>
        <begin position="346"/>
        <end position="356"/>
    </location>
</feature>
<accession>A0A367LS55</accession>
<feature type="transmembrane region" description="Helical" evidence="2">
    <location>
        <begin position="115"/>
        <end position="134"/>
    </location>
</feature>
<reference evidence="3 4" key="1">
    <citation type="journal article" date="2015" name="BMC Genomics">
        <title>Insights from the genome of Ophiocordyceps polyrhachis-furcata to pathogenicity and host specificity in insect fungi.</title>
        <authorList>
            <person name="Wichadakul D."/>
            <person name="Kobmoo N."/>
            <person name="Ingsriswang S."/>
            <person name="Tangphatsornruang S."/>
            <person name="Chantasingh D."/>
            <person name="Luangsa-ard J.J."/>
            <person name="Eurwilaichitr L."/>
        </authorList>
    </citation>
    <scope>NUCLEOTIDE SEQUENCE [LARGE SCALE GENOMIC DNA]</scope>
    <source>
        <strain evidence="3 4">BCC 54312</strain>
    </source>
</reference>
<dbReference type="OrthoDB" id="3061561at2759"/>
<evidence type="ECO:0000256" key="2">
    <source>
        <dbReference type="SAM" id="Phobius"/>
    </source>
</evidence>
<feature type="transmembrane region" description="Helical" evidence="2">
    <location>
        <begin position="369"/>
        <end position="389"/>
    </location>
</feature>
<keyword evidence="4" id="KW-1185">Reference proteome</keyword>
<comment type="caution">
    <text evidence="3">The sequence shown here is derived from an EMBL/GenBank/DDBJ whole genome shotgun (WGS) entry which is preliminary data.</text>
</comment>
<gene>
    <name evidence="3" type="ORF">L249_2630</name>
</gene>
<feature type="region of interest" description="Disordered" evidence="1">
    <location>
        <begin position="342"/>
        <end position="363"/>
    </location>
</feature>
<evidence type="ECO:0000313" key="4">
    <source>
        <dbReference type="Proteomes" id="UP000253664"/>
    </source>
</evidence>
<dbReference type="PANTHER" id="PTHR35043">
    <property type="entry name" value="TRANSCRIPTION FACTOR DOMAIN-CONTAINING PROTEIN"/>
    <property type="match status" value="1"/>
</dbReference>
<evidence type="ECO:0000313" key="3">
    <source>
        <dbReference type="EMBL" id="RCI17241.1"/>
    </source>
</evidence>
<feature type="transmembrane region" description="Helical" evidence="2">
    <location>
        <begin position="281"/>
        <end position="304"/>
    </location>
</feature>
<protein>
    <submittedName>
        <fullName evidence="3">Uncharacterized protein</fullName>
    </submittedName>
</protein>
<keyword evidence="2" id="KW-1133">Transmembrane helix</keyword>
<keyword evidence="2" id="KW-0812">Transmembrane</keyword>
<feature type="transmembrane region" description="Helical" evidence="2">
    <location>
        <begin position="401"/>
        <end position="423"/>
    </location>
</feature>
<dbReference type="EMBL" id="LKCN02000001">
    <property type="protein sequence ID" value="RCI17241.1"/>
    <property type="molecule type" value="Genomic_DNA"/>
</dbReference>
<keyword evidence="2" id="KW-0472">Membrane</keyword>
<sequence length="486" mass="52891">MRVGILSAACMLPHGIVDAARGGECLSSPLSAAAHCIACDPARFPCVQRKTFLPHHPSHLRLITTHWVSKRKKRKTLIGSRVTNPSGTSAPMATHGTGGLVGFRPEPNCGRGTIGILWSCFCTIGLSLWASLHLDLSDAGIEMHIGMFIGCLILPEAGVAIATGEFATACYWRDRVRAHAGWESWSLKHSYLVLMGGVVVVACADPSNPSLTFNKYQGDEEKRQPVYLTMPFLLQLIEESKPTKEALAEGNTSTSGQQASPLSFDMFPSAKVIDRRAKTDAVVKVLALGQALWFAANVVFRLVAGTGLSLLETMTVAYVLCGIVLYLLWFAKPQGLEEPFSVPVSHPGPPPPPVPSLPRRENPRSPAQVARLAVGILLVAVFSAIHLAAWNYPFATRVEAWLWRGTVLASWVLASLPALNPVLPESWYSSPGWYGSFDKRLKPFLAIPYIVARLTTFALVFTSFRAVPSSIYEQPSWSSYWISLGS</sequence>
<dbReference type="AlphaFoldDB" id="A0A367LS55"/>
<proteinExistence type="predicted"/>
<organism evidence="3 4">
    <name type="scientific">Ophiocordyceps polyrhachis-furcata BCC 54312</name>
    <dbReference type="NCBI Taxonomy" id="1330021"/>
    <lineage>
        <taxon>Eukaryota</taxon>
        <taxon>Fungi</taxon>
        <taxon>Dikarya</taxon>
        <taxon>Ascomycota</taxon>
        <taxon>Pezizomycotina</taxon>
        <taxon>Sordariomycetes</taxon>
        <taxon>Hypocreomycetidae</taxon>
        <taxon>Hypocreales</taxon>
        <taxon>Ophiocordycipitaceae</taxon>
        <taxon>Ophiocordyceps</taxon>
    </lineage>
</organism>
<name>A0A367LS55_9HYPO</name>
<dbReference type="Proteomes" id="UP000253664">
    <property type="component" value="Unassembled WGS sequence"/>
</dbReference>
<feature type="transmembrane region" description="Helical" evidence="2">
    <location>
        <begin position="444"/>
        <end position="467"/>
    </location>
</feature>
<dbReference type="PANTHER" id="PTHR35043:SF7">
    <property type="entry name" value="TRANSCRIPTION FACTOR DOMAIN-CONTAINING PROTEIN"/>
    <property type="match status" value="1"/>
</dbReference>